<reference evidence="3 4" key="1">
    <citation type="submission" date="2023-01" db="EMBL/GenBank/DDBJ databases">
        <title>Characterization of estradiol degrading bacteria Microbacterium sp. MZT7 and reveal degrading genes through genome analysis.</title>
        <authorList>
            <person name="Hao P."/>
            <person name="Gao Y."/>
        </authorList>
    </citation>
    <scope>NUCLEOTIDE SEQUENCE [LARGE SCALE GENOMIC DNA]</scope>
    <source>
        <strain evidence="3 4">MZT7</strain>
    </source>
</reference>
<dbReference type="PANTHER" id="PTHR43821:SF1">
    <property type="entry name" value="NAD(P)H NITROREDUCTASE YDJA-RELATED"/>
    <property type="match status" value="1"/>
</dbReference>
<evidence type="ECO:0000259" key="2">
    <source>
        <dbReference type="Pfam" id="PF00881"/>
    </source>
</evidence>
<feature type="compositionally biased region" description="Basic residues" evidence="1">
    <location>
        <begin position="217"/>
        <end position="231"/>
    </location>
</feature>
<evidence type="ECO:0000313" key="4">
    <source>
        <dbReference type="Proteomes" id="UP001199642"/>
    </source>
</evidence>
<feature type="compositionally biased region" description="Basic residues" evidence="1">
    <location>
        <begin position="197"/>
        <end position="210"/>
    </location>
</feature>
<accession>A0ABY3RRF6</accession>
<dbReference type="Pfam" id="PF00881">
    <property type="entry name" value="Nitroreductase"/>
    <property type="match status" value="1"/>
</dbReference>
<feature type="compositionally biased region" description="Basic and acidic residues" evidence="1">
    <location>
        <begin position="156"/>
        <end position="166"/>
    </location>
</feature>
<dbReference type="Gene3D" id="3.40.109.10">
    <property type="entry name" value="NADH Oxidase"/>
    <property type="match status" value="1"/>
</dbReference>
<feature type="domain" description="Nitroreductase" evidence="2">
    <location>
        <begin position="9"/>
        <end position="153"/>
    </location>
</feature>
<sequence length="252" mass="27000">MSARDAALARQSWSKVTDDAPSPAALAEFVAAAGRVADHSSLRPWRLIALRGDDRHALGAAIARAQGADEPSTKPLRAPLLVAVVASYRASEKVPRWEQEAVASGVAHLLSLLLDEAGWGVIWRTGGYTRSPEVAAVHGLGADEALLGWLYVGGKPERSSGRRKTLDPALVLSDLPGSSATGEDVASEHPGSTQRPSSKKPKKEPKKAKKKDPTARRAARIRKAEKKVAKLRKAERRLERLRREAAAGADAR</sequence>
<protein>
    <submittedName>
        <fullName evidence="3">Nitroreductase family protein</fullName>
    </submittedName>
</protein>
<proteinExistence type="predicted"/>
<evidence type="ECO:0000256" key="1">
    <source>
        <dbReference type="SAM" id="MobiDB-lite"/>
    </source>
</evidence>
<dbReference type="PANTHER" id="PTHR43821">
    <property type="entry name" value="NAD(P)H NITROREDUCTASE YDJA-RELATED"/>
    <property type="match status" value="1"/>
</dbReference>
<organism evidence="3 4">
    <name type="scientific">Microbacterium resistens</name>
    <dbReference type="NCBI Taxonomy" id="156977"/>
    <lineage>
        <taxon>Bacteria</taxon>
        <taxon>Bacillati</taxon>
        <taxon>Actinomycetota</taxon>
        <taxon>Actinomycetes</taxon>
        <taxon>Micrococcales</taxon>
        <taxon>Microbacteriaceae</taxon>
        <taxon>Microbacterium</taxon>
    </lineage>
</organism>
<feature type="region of interest" description="Disordered" evidence="1">
    <location>
        <begin position="156"/>
        <end position="231"/>
    </location>
</feature>
<dbReference type="InterPro" id="IPR052530">
    <property type="entry name" value="NAD(P)H_nitroreductase"/>
</dbReference>
<dbReference type="Proteomes" id="UP001199642">
    <property type="component" value="Chromosome"/>
</dbReference>
<dbReference type="InterPro" id="IPR029479">
    <property type="entry name" value="Nitroreductase"/>
</dbReference>
<keyword evidence="4" id="KW-1185">Reference proteome</keyword>
<gene>
    <name evidence="3" type="ORF">K8F61_18920</name>
</gene>
<dbReference type="InterPro" id="IPR000415">
    <property type="entry name" value="Nitroreductase-like"/>
</dbReference>
<evidence type="ECO:0000313" key="3">
    <source>
        <dbReference type="EMBL" id="UGS26649.1"/>
    </source>
</evidence>
<name>A0ABY3RRF6_9MICO</name>
<dbReference type="SUPFAM" id="SSF55469">
    <property type="entry name" value="FMN-dependent nitroreductase-like"/>
    <property type="match status" value="1"/>
</dbReference>
<dbReference type="EMBL" id="CP082781">
    <property type="protein sequence ID" value="UGS26649.1"/>
    <property type="molecule type" value="Genomic_DNA"/>
</dbReference>